<proteinExistence type="predicted"/>
<keyword evidence="2" id="KW-1185">Reference proteome</keyword>
<accession>A0A7T8HJB4</accession>
<dbReference type="Proteomes" id="UP000595437">
    <property type="component" value="Chromosome 7"/>
</dbReference>
<evidence type="ECO:0000313" key="2">
    <source>
        <dbReference type="Proteomes" id="UP000595437"/>
    </source>
</evidence>
<dbReference type="EMBL" id="CP045896">
    <property type="protein sequence ID" value="QQP50490.1"/>
    <property type="molecule type" value="Genomic_DNA"/>
</dbReference>
<dbReference type="AlphaFoldDB" id="A0A7T8HJB4"/>
<organism evidence="1 2">
    <name type="scientific">Caligus rogercresseyi</name>
    <name type="common">Sea louse</name>
    <dbReference type="NCBI Taxonomy" id="217165"/>
    <lineage>
        <taxon>Eukaryota</taxon>
        <taxon>Metazoa</taxon>
        <taxon>Ecdysozoa</taxon>
        <taxon>Arthropoda</taxon>
        <taxon>Crustacea</taxon>
        <taxon>Multicrustacea</taxon>
        <taxon>Hexanauplia</taxon>
        <taxon>Copepoda</taxon>
        <taxon>Siphonostomatoida</taxon>
        <taxon>Caligidae</taxon>
        <taxon>Caligus</taxon>
    </lineage>
</organism>
<reference evidence="2" key="1">
    <citation type="submission" date="2021-01" db="EMBL/GenBank/DDBJ databases">
        <title>Caligus Genome Assembly.</title>
        <authorList>
            <person name="Gallardo-Escarate C."/>
        </authorList>
    </citation>
    <scope>NUCLEOTIDE SEQUENCE [LARGE SCALE GENOMIC DNA]</scope>
</reference>
<protein>
    <submittedName>
        <fullName evidence="1">Uncharacterized protein</fullName>
    </submittedName>
</protein>
<gene>
    <name evidence="1" type="ORF">FKW44_011504</name>
</gene>
<name>A0A7T8HJB4_CALRO</name>
<feature type="non-terminal residue" evidence="1">
    <location>
        <position position="1"/>
    </location>
</feature>
<sequence length="94" mass="11020">YEKTILNTYSISKGQRKSSIKTIYFFVEGKTLRPIIIGAAAARHFAFEVTIPDLEASTWKWLETSLILSKEFKIYRNDIKRVLIIHRRFVLNTN</sequence>
<evidence type="ECO:0000313" key="1">
    <source>
        <dbReference type="EMBL" id="QQP50490.1"/>
    </source>
</evidence>